<dbReference type="SUPFAM" id="SSF56672">
    <property type="entry name" value="DNA/RNA polymerases"/>
    <property type="match status" value="1"/>
</dbReference>
<accession>A0A819QXY3</accession>
<dbReference type="PANTHER" id="PTHR37015:SF2">
    <property type="entry name" value="REVERSE TRANSCRIPTASE DOMAIN-CONTAINING PROTEIN"/>
    <property type="match status" value="1"/>
</dbReference>
<name>A0A819QXY3_9BILA</name>
<dbReference type="AlphaFoldDB" id="A0A819QXY3"/>
<evidence type="ECO:0000313" key="2">
    <source>
        <dbReference type="EMBL" id="CAF4038277.1"/>
    </source>
</evidence>
<gene>
    <name evidence="2" type="ORF">OTI717_LOCUS30990</name>
</gene>
<feature type="domain" description="Reverse transcriptase" evidence="1">
    <location>
        <begin position="1"/>
        <end position="220"/>
    </location>
</feature>
<comment type="caution">
    <text evidence="2">The sequence shown here is derived from an EMBL/GenBank/DDBJ whole genome shotgun (WGS) entry which is preliminary data.</text>
</comment>
<proteinExistence type="predicted"/>
<sequence length="399" mass="47636">MQEDEYWIALLSSELNYNSYTFNYENRNKFDLKSKLFYLINVEIQLHKILQPNKPFTVVSADLEWFGPSISHEIIHIFLEFCGISQIWLDFFDRFLKQPIYYKSNENICQRQRGVPISHSLSCLFAELLLFGLDLYIYQNTDIFIYRLHDDMWFFNSQSTKIEQAWTLMNEYIQMIGLKFNEDKCGSTQILSSNIRSHINELSTNIILPQKDVKWGLLTLQSSGRFIIHQETIRSLLDEMKIRLTNATTILEWINLYNNYIDFFMRNFGQCANILGEICETWFYWPLTRGGLEFIHDDETLITFDEYIKRREIHLSHWKSVYTNMLTITPVLSPTLTNNFAGHMKIFRDKITQISSKNHYRVNNDSDNYLEWLLFYYGEQIQSTFNQLDFIDSENYLLV</sequence>
<evidence type="ECO:0000259" key="1">
    <source>
        <dbReference type="PROSITE" id="PS50878"/>
    </source>
</evidence>
<dbReference type="InterPro" id="IPR000477">
    <property type="entry name" value="RT_dom"/>
</dbReference>
<dbReference type="PANTHER" id="PTHR37015">
    <property type="entry name" value="REVERSE TRANSCRIPTASE DOMAIN-CONTAINING PROTEIN"/>
    <property type="match status" value="1"/>
</dbReference>
<organism evidence="2 3">
    <name type="scientific">Rotaria sordida</name>
    <dbReference type="NCBI Taxonomy" id="392033"/>
    <lineage>
        <taxon>Eukaryota</taxon>
        <taxon>Metazoa</taxon>
        <taxon>Spiralia</taxon>
        <taxon>Gnathifera</taxon>
        <taxon>Rotifera</taxon>
        <taxon>Eurotatoria</taxon>
        <taxon>Bdelloidea</taxon>
        <taxon>Philodinida</taxon>
        <taxon>Philodinidae</taxon>
        <taxon>Rotaria</taxon>
    </lineage>
</organism>
<dbReference type="InterPro" id="IPR043502">
    <property type="entry name" value="DNA/RNA_pol_sf"/>
</dbReference>
<dbReference type="PROSITE" id="PS50878">
    <property type="entry name" value="RT_POL"/>
    <property type="match status" value="1"/>
</dbReference>
<dbReference type="Proteomes" id="UP000663823">
    <property type="component" value="Unassembled WGS sequence"/>
</dbReference>
<dbReference type="EMBL" id="CAJOAX010008619">
    <property type="protein sequence ID" value="CAF4038277.1"/>
    <property type="molecule type" value="Genomic_DNA"/>
</dbReference>
<protein>
    <recommendedName>
        <fullName evidence="1">Reverse transcriptase domain-containing protein</fullName>
    </recommendedName>
</protein>
<reference evidence="2" key="1">
    <citation type="submission" date="2021-02" db="EMBL/GenBank/DDBJ databases">
        <authorList>
            <person name="Nowell W R."/>
        </authorList>
    </citation>
    <scope>NUCLEOTIDE SEQUENCE</scope>
</reference>
<evidence type="ECO:0000313" key="3">
    <source>
        <dbReference type="Proteomes" id="UP000663823"/>
    </source>
</evidence>